<accession>A0A1Z1W9J8</accession>
<evidence type="ECO:0000313" key="3">
    <source>
        <dbReference type="Proteomes" id="UP000195880"/>
    </source>
</evidence>
<dbReference type="Gene3D" id="3.40.50.1820">
    <property type="entry name" value="alpha/beta hydrolase"/>
    <property type="match status" value="1"/>
</dbReference>
<dbReference type="AlphaFoldDB" id="A0A1Z1W9J8"/>
<dbReference type="EMBL" id="CP021748">
    <property type="protein sequence ID" value="ARX83050.1"/>
    <property type="molecule type" value="Genomic_DNA"/>
</dbReference>
<dbReference type="eggNOG" id="COG2267">
    <property type="taxonomic scope" value="Bacteria"/>
</dbReference>
<dbReference type="InterPro" id="IPR000073">
    <property type="entry name" value="AB_hydrolase_1"/>
</dbReference>
<dbReference type="Pfam" id="PF12697">
    <property type="entry name" value="Abhydrolase_6"/>
    <property type="match status" value="1"/>
</dbReference>
<dbReference type="GO" id="GO:0016020">
    <property type="term" value="C:membrane"/>
    <property type="evidence" value="ECO:0007669"/>
    <property type="project" value="TreeGrafter"/>
</dbReference>
<dbReference type="PANTHER" id="PTHR43798">
    <property type="entry name" value="MONOACYLGLYCEROL LIPASE"/>
    <property type="match status" value="1"/>
</dbReference>
<dbReference type="Proteomes" id="UP000195880">
    <property type="component" value="Chromosome"/>
</dbReference>
<sequence>MAAGVRRTTPSSRGSFVRIDGVPHHVDVTGDGPVCVLSAGLGLAWAEWDPVVALLAPYRTVVRFDRPGLGLSAPAPGAPTLAGEAGRIGLVLDAVGFGGAAVTVVGHSLAGFHAEAFARLCPRRTAGVVLVDSSVEASARAVPGRAARVGAARVGGAVLGAAGVPLAVGPAVRWLAGRPAPRELRSLYGSSRVWRAGLVEYATYADVAHELAELRRGTPLPSWAPVTVLAASTSRAPGSDPWLTRQRTLATELGATYRALTPAGHLLMRARPREVAEAILGSGGAR</sequence>
<gene>
    <name evidence="2" type="ORF">SMD44_02464</name>
</gene>
<organism evidence="2 3">
    <name type="scientific">Streptomyces alboflavus</name>
    <dbReference type="NCBI Taxonomy" id="67267"/>
    <lineage>
        <taxon>Bacteria</taxon>
        <taxon>Bacillati</taxon>
        <taxon>Actinomycetota</taxon>
        <taxon>Actinomycetes</taxon>
        <taxon>Kitasatosporales</taxon>
        <taxon>Streptomycetaceae</taxon>
        <taxon>Streptomyces</taxon>
    </lineage>
</organism>
<dbReference type="GO" id="GO:0003824">
    <property type="term" value="F:catalytic activity"/>
    <property type="evidence" value="ECO:0007669"/>
    <property type="project" value="UniProtKB-ARBA"/>
</dbReference>
<proteinExistence type="predicted"/>
<evidence type="ECO:0000259" key="1">
    <source>
        <dbReference type="Pfam" id="PF12697"/>
    </source>
</evidence>
<reference evidence="2 3" key="1">
    <citation type="submission" date="2017-05" db="EMBL/GenBank/DDBJ databases">
        <title>Streptomyces alboflavus Genome sequencing and assembly.</title>
        <authorList>
            <person name="Wang Y."/>
            <person name="Du B."/>
            <person name="Ding Y."/>
            <person name="Liu H."/>
            <person name="Hou Q."/>
            <person name="Liu K."/>
            <person name="Wang C."/>
            <person name="Yao L."/>
        </authorList>
    </citation>
    <scope>NUCLEOTIDE SEQUENCE [LARGE SCALE GENOMIC DNA]</scope>
    <source>
        <strain evidence="2 3">MDJK44</strain>
    </source>
</reference>
<dbReference type="SUPFAM" id="SSF53474">
    <property type="entry name" value="alpha/beta-Hydrolases"/>
    <property type="match status" value="1"/>
</dbReference>
<dbReference type="PANTHER" id="PTHR43798:SF33">
    <property type="entry name" value="HYDROLASE, PUTATIVE (AFU_ORTHOLOGUE AFUA_2G14860)-RELATED"/>
    <property type="match status" value="1"/>
</dbReference>
<dbReference type="InterPro" id="IPR029058">
    <property type="entry name" value="AB_hydrolase_fold"/>
</dbReference>
<dbReference type="STRING" id="67267.GCA_000716675_08117"/>
<keyword evidence="3" id="KW-1185">Reference proteome</keyword>
<evidence type="ECO:0000313" key="2">
    <source>
        <dbReference type="EMBL" id="ARX83050.1"/>
    </source>
</evidence>
<dbReference type="KEGG" id="salf:SMD44_02464"/>
<feature type="domain" description="AB hydrolase-1" evidence="1">
    <location>
        <begin position="36"/>
        <end position="278"/>
    </location>
</feature>
<name>A0A1Z1W9J8_9ACTN</name>
<dbReference type="InterPro" id="IPR050266">
    <property type="entry name" value="AB_hydrolase_sf"/>
</dbReference>
<protein>
    <recommendedName>
        <fullName evidence="1">AB hydrolase-1 domain-containing protein</fullName>
    </recommendedName>
</protein>